<feature type="compositionally biased region" description="Pro residues" evidence="1">
    <location>
        <begin position="325"/>
        <end position="347"/>
    </location>
</feature>
<evidence type="ECO:0000256" key="2">
    <source>
        <dbReference type="SAM" id="SignalP"/>
    </source>
</evidence>
<dbReference type="AlphaFoldDB" id="A0A9P0GMT2"/>
<dbReference type="OrthoDB" id="6630523at2759"/>
<feature type="region of interest" description="Disordered" evidence="1">
    <location>
        <begin position="135"/>
        <end position="281"/>
    </location>
</feature>
<feature type="region of interest" description="Disordered" evidence="1">
    <location>
        <begin position="307"/>
        <end position="396"/>
    </location>
</feature>
<feature type="compositionally biased region" description="Pro residues" evidence="1">
    <location>
        <begin position="384"/>
        <end position="396"/>
    </location>
</feature>
<feature type="signal peptide" evidence="2">
    <location>
        <begin position="1"/>
        <end position="20"/>
    </location>
</feature>
<name>A0A9P0GMT2_9CUCU</name>
<organism evidence="3 4">
    <name type="scientific">Psylliodes chrysocephalus</name>
    <dbReference type="NCBI Taxonomy" id="3402493"/>
    <lineage>
        <taxon>Eukaryota</taxon>
        <taxon>Metazoa</taxon>
        <taxon>Ecdysozoa</taxon>
        <taxon>Arthropoda</taxon>
        <taxon>Hexapoda</taxon>
        <taxon>Insecta</taxon>
        <taxon>Pterygota</taxon>
        <taxon>Neoptera</taxon>
        <taxon>Endopterygota</taxon>
        <taxon>Coleoptera</taxon>
        <taxon>Polyphaga</taxon>
        <taxon>Cucujiformia</taxon>
        <taxon>Chrysomeloidea</taxon>
        <taxon>Chrysomelidae</taxon>
        <taxon>Galerucinae</taxon>
        <taxon>Alticini</taxon>
        <taxon>Psylliodes</taxon>
    </lineage>
</organism>
<feature type="chain" id="PRO_5040128145" evidence="2">
    <location>
        <begin position="21"/>
        <end position="1104"/>
    </location>
</feature>
<protein>
    <submittedName>
        <fullName evidence="3">Uncharacterized protein</fullName>
    </submittedName>
</protein>
<evidence type="ECO:0000313" key="3">
    <source>
        <dbReference type="EMBL" id="CAH1115566.1"/>
    </source>
</evidence>
<evidence type="ECO:0000256" key="1">
    <source>
        <dbReference type="SAM" id="MobiDB-lite"/>
    </source>
</evidence>
<reference evidence="3" key="1">
    <citation type="submission" date="2022-01" db="EMBL/GenBank/DDBJ databases">
        <authorList>
            <person name="King R."/>
        </authorList>
    </citation>
    <scope>NUCLEOTIDE SEQUENCE</scope>
</reference>
<keyword evidence="2" id="KW-0732">Signal</keyword>
<dbReference type="Proteomes" id="UP001153636">
    <property type="component" value="Chromosome 9"/>
</dbReference>
<feature type="compositionally biased region" description="Pro residues" evidence="1">
    <location>
        <begin position="263"/>
        <end position="274"/>
    </location>
</feature>
<gene>
    <name evidence="3" type="ORF">PSYICH_LOCUS15031</name>
</gene>
<evidence type="ECO:0000313" key="4">
    <source>
        <dbReference type="Proteomes" id="UP001153636"/>
    </source>
</evidence>
<keyword evidence="4" id="KW-1185">Reference proteome</keyword>
<feature type="compositionally biased region" description="Low complexity" evidence="1">
    <location>
        <begin position="152"/>
        <end position="169"/>
    </location>
</feature>
<accession>A0A9P0GMT2</accession>
<proteinExistence type="predicted"/>
<sequence length="1104" mass="122811">MIRYKLFPLLLIYITSTTKCEISRKKLEDKSRTNAIRHASKNDERFFISKSTGWIFPPNNASERKINQDQIPASAEFGGYHYLPPPHSLTSDHDKDCSPCNLEPWIPIAGHNKYNNGNQNHFSSPAHSVNSNLNNGYSGLYGTPPNVQYGVPKPQYGPPQQEYGPPKQEYSPPKQEYGPPKQEYGPPKQEYGPPKQEYGPPKQEYGPPKQEYGPPKQEYGPPKQEYGPPQQEYGPPHQEYGPPKPLFGPPKQEYGPPKTLYGPPNPLHGAPPPSSGDVFVLDYMIPPPVHYKLPSLMYGPPKKLYGLPKPLYGAPKPSYGRPKPNYGPPIKPNYGPPPKPNYGVPPKPEYRPPQDFNPPKVEYGPPKPVYGPPPNQDYGLPPSIFNPPPPQPEYGVPPAPVYGVPNKPIFEIPKPDFTIQRLPSPTQNSQSTVLERIPDSFPNINDLQDAVSQNFIPPPQASVDSSQVVDNSDSHLADIPLDNGFIPPPVPSDSYGNPVTGENFEYNPQFDSLPAPSGDNDHSFNTNINNGHQFNLQNPQVHLPNLSPVPALPIYEFRNFKGHQNNDQNVQVQKSVKVADFVASVEHPINIIQSPLVELQINEEPEHNYQNNSVYTTRNAKTHYPENNLPNFSNDIGNFKLSENPIVVEDTHTSATNIKSNVSAIDTSQKRNIDKYLSGSSKDISKINKAQNEADLIKQLLIEKGILGDPKTKPLGVKTMNQTSTFHLPTIDYNNDWVPKYHPPAVSSSMVPPPFNSKSSWVQTSTQKPIQIIVPYTNKIKPTESYTTLVPSYTPPMATENSVWAKFLTNIDTTNLNKVTSKPFTKVSTAVYNIKDLIAANDYNTVKEQLPYDIISLQKNIDDWTHQSFSHEKTAPDPVLSPKQIPADFFTPKTTTYSNDIFDHQSAESSRKETEIDADIETNIIVAADAASTDTSTTPLPTTTETILVKKEQKSSWKSAYVTVSPHSKEKVYVVTPQAYSFVTSSPANAWSMAPKVQNGTYNNVTVNSQRFSVRIEPQSNESREKMQKSIKNAIKVVYSEWPHLINNLQTTTTKPTSGHPLFGLMGITAYTPPPNSTIETWVGHSKVVTVVTPSSKGDKTKDA</sequence>
<dbReference type="EMBL" id="OV651821">
    <property type="protein sequence ID" value="CAH1115566.1"/>
    <property type="molecule type" value="Genomic_DNA"/>
</dbReference>
<feature type="compositionally biased region" description="Pro residues" evidence="1">
    <location>
        <begin position="365"/>
        <end position="375"/>
    </location>
</feature>